<dbReference type="AlphaFoldDB" id="V6LWY8"/>
<proteinExistence type="predicted"/>
<name>V6LWY8_9EUKA</name>
<organism evidence="1">
    <name type="scientific">Spironucleus salmonicida</name>
    <dbReference type="NCBI Taxonomy" id="348837"/>
    <lineage>
        <taxon>Eukaryota</taxon>
        <taxon>Metamonada</taxon>
        <taxon>Diplomonadida</taxon>
        <taxon>Hexamitidae</taxon>
        <taxon>Hexamitinae</taxon>
        <taxon>Spironucleus</taxon>
    </lineage>
</organism>
<accession>V6LWY8</accession>
<dbReference type="EMBL" id="KI545997">
    <property type="protein sequence ID" value="EST48216.1"/>
    <property type="molecule type" value="Genomic_DNA"/>
</dbReference>
<evidence type="ECO:0000313" key="1">
    <source>
        <dbReference type="EMBL" id="EST48216.1"/>
    </source>
</evidence>
<reference evidence="1" key="1">
    <citation type="journal article" date="2014" name="PLoS Genet.">
        <title>The Genome of Spironucleus salmonicida Highlights a Fish Pathogen Adapted to Fluctuating Environments.</title>
        <authorList>
            <person name="Xu F."/>
            <person name="Jerlstrom-Hultqvist J."/>
            <person name="Einarsson E."/>
            <person name="Astvaldsson A."/>
            <person name="Svard S.G."/>
            <person name="Andersson J.O."/>
        </authorList>
    </citation>
    <scope>NUCLEOTIDE SEQUENCE</scope>
</reference>
<protein>
    <submittedName>
        <fullName evidence="1">Uncharacterized protein</fullName>
    </submittedName>
</protein>
<sequence length="60" mass="6463">MVSLNGLEVIYSKVHCYVCGVGLELEFIPQHLEALQVVAAAIEEGLLYLARIVLSSDASS</sequence>
<gene>
    <name evidence="1" type="ORF">SS50377_11657</name>
</gene>